<gene>
    <name evidence="2" type="ORF">ACFPOU_07605</name>
</gene>
<dbReference type="RefSeq" id="WP_379719051.1">
    <property type="nucleotide sequence ID" value="NZ_JBHSMS010000025.1"/>
</dbReference>
<keyword evidence="3" id="KW-1185">Reference proteome</keyword>
<keyword evidence="1" id="KW-1133">Transmembrane helix</keyword>
<dbReference type="EMBL" id="JBHSMS010000025">
    <property type="protein sequence ID" value="MFC5510988.1"/>
    <property type="molecule type" value="Genomic_DNA"/>
</dbReference>
<keyword evidence="1" id="KW-0812">Transmembrane</keyword>
<organism evidence="2 3">
    <name type="scientific">Massilia jejuensis</name>
    <dbReference type="NCBI Taxonomy" id="648894"/>
    <lineage>
        <taxon>Bacteria</taxon>
        <taxon>Pseudomonadati</taxon>
        <taxon>Pseudomonadota</taxon>
        <taxon>Betaproteobacteria</taxon>
        <taxon>Burkholderiales</taxon>
        <taxon>Oxalobacteraceae</taxon>
        <taxon>Telluria group</taxon>
        <taxon>Massilia</taxon>
    </lineage>
</organism>
<sequence length="78" mass="8248">MLGLAPARCLLLSAGASFTVGAWLRATFDIPITTGTALASVLIAAVAVPWRWKRSVEAPIAFPVGRLALARVCLTERN</sequence>
<protein>
    <submittedName>
        <fullName evidence="2">Uncharacterized protein</fullName>
    </submittedName>
</protein>
<reference evidence="3" key="1">
    <citation type="journal article" date="2019" name="Int. J. Syst. Evol. Microbiol.">
        <title>The Global Catalogue of Microorganisms (GCM) 10K type strain sequencing project: providing services to taxonomists for standard genome sequencing and annotation.</title>
        <authorList>
            <consortium name="The Broad Institute Genomics Platform"/>
            <consortium name="The Broad Institute Genome Sequencing Center for Infectious Disease"/>
            <person name="Wu L."/>
            <person name="Ma J."/>
        </authorList>
    </citation>
    <scope>NUCLEOTIDE SEQUENCE [LARGE SCALE GENOMIC DNA]</scope>
    <source>
        <strain evidence="3">CCUG 38813</strain>
    </source>
</reference>
<name>A0ABW0PFA9_9BURK</name>
<accession>A0ABW0PFA9</accession>
<keyword evidence="1" id="KW-0472">Membrane</keyword>
<proteinExistence type="predicted"/>
<evidence type="ECO:0000313" key="2">
    <source>
        <dbReference type="EMBL" id="MFC5510988.1"/>
    </source>
</evidence>
<feature type="transmembrane region" description="Helical" evidence="1">
    <location>
        <begin position="32"/>
        <end position="50"/>
    </location>
</feature>
<comment type="caution">
    <text evidence="2">The sequence shown here is derived from an EMBL/GenBank/DDBJ whole genome shotgun (WGS) entry which is preliminary data.</text>
</comment>
<evidence type="ECO:0000313" key="3">
    <source>
        <dbReference type="Proteomes" id="UP001596031"/>
    </source>
</evidence>
<dbReference type="Proteomes" id="UP001596031">
    <property type="component" value="Unassembled WGS sequence"/>
</dbReference>
<evidence type="ECO:0000256" key="1">
    <source>
        <dbReference type="SAM" id="Phobius"/>
    </source>
</evidence>